<keyword evidence="2" id="KW-1185">Reference proteome</keyword>
<reference evidence="1 2" key="1">
    <citation type="submission" date="2020-06" db="EMBL/GenBank/DDBJ databases">
        <authorList>
            <person name="Li R."/>
            <person name="Bekaert M."/>
        </authorList>
    </citation>
    <scope>NUCLEOTIDE SEQUENCE [LARGE SCALE GENOMIC DNA]</scope>
    <source>
        <strain evidence="2">wild</strain>
    </source>
</reference>
<name>A0A6J8DUZ1_MYTCO</name>
<dbReference type="EMBL" id="CACVKT020007903">
    <property type="protein sequence ID" value="CAC5411695.1"/>
    <property type="molecule type" value="Genomic_DNA"/>
</dbReference>
<gene>
    <name evidence="1" type="ORF">MCOR_44751</name>
</gene>
<protein>
    <submittedName>
        <fullName evidence="1">Uncharacterized protein</fullName>
    </submittedName>
</protein>
<evidence type="ECO:0000313" key="1">
    <source>
        <dbReference type="EMBL" id="CAC5411695.1"/>
    </source>
</evidence>
<organism evidence="1 2">
    <name type="scientific">Mytilus coruscus</name>
    <name type="common">Sea mussel</name>
    <dbReference type="NCBI Taxonomy" id="42192"/>
    <lineage>
        <taxon>Eukaryota</taxon>
        <taxon>Metazoa</taxon>
        <taxon>Spiralia</taxon>
        <taxon>Lophotrochozoa</taxon>
        <taxon>Mollusca</taxon>
        <taxon>Bivalvia</taxon>
        <taxon>Autobranchia</taxon>
        <taxon>Pteriomorphia</taxon>
        <taxon>Mytilida</taxon>
        <taxon>Mytiloidea</taxon>
        <taxon>Mytilidae</taxon>
        <taxon>Mytilinae</taxon>
        <taxon>Mytilus</taxon>
    </lineage>
</organism>
<dbReference type="AlphaFoldDB" id="A0A6J8DUZ1"/>
<accession>A0A6J8DUZ1</accession>
<sequence>MSSPGVTEEVFSLDKEITPVKSRRLQKVEDETPLCGQTDRSELEIVEVTISEVRKLNDTKFPLQTLIHRMKFDRESDNFRGTRVQYLNSTISTVLNTGLSFLDINSPPSGEARTKLAKEANNINEEYTLKLRKFITDMRHLITMALEGLPEKGTK</sequence>
<proteinExistence type="predicted"/>
<evidence type="ECO:0000313" key="2">
    <source>
        <dbReference type="Proteomes" id="UP000507470"/>
    </source>
</evidence>
<dbReference type="OrthoDB" id="6169180at2759"/>
<dbReference type="Proteomes" id="UP000507470">
    <property type="component" value="Unassembled WGS sequence"/>
</dbReference>